<comment type="caution">
    <text evidence="2">The sequence shown here is derived from an EMBL/GenBank/DDBJ whole genome shotgun (WGS) entry which is preliminary data.</text>
</comment>
<proteinExistence type="predicted"/>
<feature type="compositionally biased region" description="Basic and acidic residues" evidence="1">
    <location>
        <begin position="1"/>
        <end position="24"/>
    </location>
</feature>
<protein>
    <submittedName>
        <fullName evidence="2">ATPase</fullName>
    </submittedName>
</protein>
<feature type="region of interest" description="Disordered" evidence="1">
    <location>
        <begin position="1"/>
        <end position="28"/>
    </location>
</feature>
<dbReference type="InterPro" id="IPR047706">
    <property type="entry name" value="BCAM0308-like"/>
</dbReference>
<sequence length="164" mass="18906">MTGKEAHHGRGDRLIKEEIHDPYMKRSKPAEPTVCPSCEVVFSNGRWHWSDQKPAGAHEEFCPACQRIRDKAPAGFLTLSGDFLAEHRDEIMNLVHNKVEQEMQEHPFNRLMAFEEQDDGSLLLSFTDLHLPRGVGEALQHAYKGELKIDAPKDEFLVRVYWQR</sequence>
<evidence type="ECO:0000256" key="1">
    <source>
        <dbReference type="SAM" id="MobiDB-lite"/>
    </source>
</evidence>
<name>A0A501PCL7_9PROT</name>
<dbReference type="OrthoDB" id="9785278at2"/>
<dbReference type="NCBIfam" id="NF040826">
    <property type="entry name" value="lxa_BCAM0308"/>
    <property type="match status" value="1"/>
</dbReference>
<dbReference type="RefSeq" id="WP_139942117.1">
    <property type="nucleotide sequence ID" value="NZ_JBHSYP010000005.1"/>
</dbReference>
<organism evidence="2 3">
    <name type="scientific">Emcibacter nanhaiensis</name>
    <dbReference type="NCBI Taxonomy" id="1505037"/>
    <lineage>
        <taxon>Bacteria</taxon>
        <taxon>Pseudomonadati</taxon>
        <taxon>Pseudomonadota</taxon>
        <taxon>Alphaproteobacteria</taxon>
        <taxon>Emcibacterales</taxon>
        <taxon>Emcibacteraceae</taxon>
        <taxon>Emcibacter</taxon>
    </lineage>
</organism>
<dbReference type="Proteomes" id="UP000319148">
    <property type="component" value="Unassembled WGS sequence"/>
</dbReference>
<dbReference type="AlphaFoldDB" id="A0A501PCL7"/>
<evidence type="ECO:0000313" key="3">
    <source>
        <dbReference type="Proteomes" id="UP000319148"/>
    </source>
</evidence>
<accession>A0A501PCL7</accession>
<evidence type="ECO:0000313" key="2">
    <source>
        <dbReference type="EMBL" id="TPD57801.1"/>
    </source>
</evidence>
<reference evidence="3" key="1">
    <citation type="submission" date="2019-06" db="EMBL/GenBank/DDBJ databases">
        <title>The complete genome of Emcibacter congregatus ZYLT.</title>
        <authorList>
            <person name="Zhao Z."/>
        </authorList>
    </citation>
    <scope>NUCLEOTIDE SEQUENCE [LARGE SCALE GENOMIC DNA]</scope>
    <source>
        <strain evidence="3">MCCC 1A06723</strain>
    </source>
</reference>
<keyword evidence="3" id="KW-1185">Reference proteome</keyword>
<dbReference type="EMBL" id="VFIY01000018">
    <property type="protein sequence ID" value="TPD57801.1"/>
    <property type="molecule type" value="Genomic_DNA"/>
</dbReference>
<gene>
    <name evidence="2" type="ORF">FIV46_17005</name>
</gene>